<proteinExistence type="predicted"/>
<evidence type="ECO:0000313" key="1">
    <source>
        <dbReference type="EMBL" id="TFB06354.1"/>
    </source>
</evidence>
<dbReference type="EMBL" id="PPTA01000002">
    <property type="protein sequence ID" value="TFB06354.1"/>
    <property type="molecule type" value="Genomic_DNA"/>
</dbReference>
<accession>A0ABY2HDA2</accession>
<gene>
    <name evidence="1" type="ORF">CCMA1212_002334</name>
</gene>
<reference evidence="1 2" key="1">
    <citation type="submission" date="2018-01" db="EMBL/GenBank/DDBJ databases">
        <title>Genome characterization of the sugarcane-associated fungus Trichoderma ghanense CCMA-1212 and their application in lignocelulose bioconversion.</title>
        <authorList>
            <person name="Steindorff A.S."/>
            <person name="Mendes T.D."/>
            <person name="Vilela E.S.D."/>
            <person name="Rodrigues D.S."/>
            <person name="Formighieri E.F."/>
            <person name="Melo I.S."/>
            <person name="Favaro L.C.L."/>
        </authorList>
    </citation>
    <scope>NUCLEOTIDE SEQUENCE [LARGE SCALE GENOMIC DNA]</scope>
    <source>
        <strain evidence="1 2">CCMA-1212</strain>
    </source>
</reference>
<organism evidence="1 2">
    <name type="scientific">Trichoderma ghanense</name>
    <dbReference type="NCBI Taxonomy" id="65468"/>
    <lineage>
        <taxon>Eukaryota</taxon>
        <taxon>Fungi</taxon>
        <taxon>Dikarya</taxon>
        <taxon>Ascomycota</taxon>
        <taxon>Pezizomycotina</taxon>
        <taxon>Sordariomycetes</taxon>
        <taxon>Hypocreomycetidae</taxon>
        <taxon>Hypocreales</taxon>
        <taxon>Hypocreaceae</taxon>
        <taxon>Trichoderma</taxon>
    </lineage>
</organism>
<name>A0ABY2HDA2_9HYPO</name>
<dbReference type="Proteomes" id="UP001642720">
    <property type="component" value="Unassembled WGS sequence"/>
</dbReference>
<dbReference type="RefSeq" id="XP_073562555.1">
    <property type="nucleotide sequence ID" value="XM_073699720.1"/>
</dbReference>
<sequence>MPHIKRMRKAPLQVPEGACTGTAAAMQGTSIRGPTANGSGCHEALNKSLRPSIRRQMHTARYMYTSGCFQRAFCFVTGHLGCSFDRLSAVSSGFNSCSPALS</sequence>
<dbReference type="GeneID" id="300574170"/>
<comment type="caution">
    <text evidence="1">The sequence shown here is derived from an EMBL/GenBank/DDBJ whole genome shotgun (WGS) entry which is preliminary data.</text>
</comment>
<evidence type="ECO:0000313" key="2">
    <source>
        <dbReference type="Proteomes" id="UP001642720"/>
    </source>
</evidence>
<keyword evidence="2" id="KW-1185">Reference proteome</keyword>
<protein>
    <submittedName>
        <fullName evidence="1">Uncharacterized protein</fullName>
    </submittedName>
</protein>